<evidence type="ECO:0000256" key="3">
    <source>
        <dbReference type="ARBA" id="ARBA00022723"/>
    </source>
</evidence>
<dbReference type="Gene3D" id="3.30.160.60">
    <property type="entry name" value="Classic Zinc Finger"/>
    <property type="match status" value="7"/>
</dbReference>
<dbReference type="GO" id="GO:0008270">
    <property type="term" value="F:zinc ion binding"/>
    <property type="evidence" value="ECO:0007669"/>
    <property type="project" value="UniProtKB-KW"/>
</dbReference>
<evidence type="ECO:0000313" key="12">
    <source>
        <dbReference type="Proteomes" id="UP000290572"/>
    </source>
</evidence>
<keyword evidence="12" id="KW-1185">Reference proteome</keyword>
<dbReference type="FunFam" id="3.30.160.60:FF:000358">
    <property type="entry name" value="zinc finger protein 24"/>
    <property type="match status" value="1"/>
</dbReference>
<keyword evidence="7" id="KW-0539">Nucleus</keyword>
<evidence type="ECO:0000256" key="4">
    <source>
        <dbReference type="ARBA" id="ARBA00022737"/>
    </source>
</evidence>
<feature type="region of interest" description="Disordered" evidence="9">
    <location>
        <begin position="519"/>
        <end position="560"/>
    </location>
</feature>
<dbReference type="Pfam" id="PF00096">
    <property type="entry name" value="zf-C2H2"/>
    <property type="match status" value="3"/>
</dbReference>
<dbReference type="GO" id="GO:0000977">
    <property type="term" value="F:RNA polymerase II transcription regulatory region sequence-specific DNA binding"/>
    <property type="evidence" value="ECO:0007669"/>
    <property type="project" value="TreeGrafter"/>
</dbReference>
<reference evidence="11 12" key="1">
    <citation type="submission" date="2018-03" db="EMBL/GenBank/DDBJ databases">
        <title>Draft genome sequence of Rohu Carp (Labeo rohita).</title>
        <authorList>
            <person name="Das P."/>
            <person name="Kushwaha B."/>
            <person name="Joshi C.G."/>
            <person name="Kumar D."/>
            <person name="Nagpure N.S."/>
            <person name="Sahoo L."/>
            <person name="Das S.P."/>
            <person name="Bit A."/>
            <person name="Patnaik S."/>
            <person name="Meher P.K."/>
            <person name="Jayasankar P."/>
            <person name="Koringa P.G."/>
            <person name="Patel N.V."/>
            <person name="Hinsu A.T."/>
            <person name="Kumar R."/>
            <person name="Pandey M."/>
            <person name="Agarwal S."/>
            <person name="Srivastava S."/>
            <person name="Singh M."/>
            <person name="Iquebal M.A."/>
            <person name="Jaiswal S."/>
            <person name="Angadi U.B."/>
            <person name="Kumar N."/>
            <person name="Raza M."/>
            <person name="Shah T.M."/>
            <person name="Rai A."/>
            <person name="Jena J.K."/>
        </authorList>
    </citation>
    <scope>NUCLEOTIDE SEQUENCE [LARGE SCALE GENOMIC DNA]</scope>
    <source>
        <strain evidence="11">DASCIFA01</strain>
        <tissue evidence="11">Testis</tissue>
    </source>
</reference>
<evidence type="ECO:0000256" key="8">
    <source>
        <dbReference type="PROSITE-ProRule" id="PRU00042"/>
    </source>
</evidence>
<dbReference type="AlphaFoldDB" id="A0A498NDD4"/>
<dbReference type="SUPFAM" id="SSF57667">
    <property type="entry name" value="beta-beta-alpha zinc fingers"/>
    <property type="match status" value="3"/>
</dbReference>
<accession>A0A498NDD4</accession>
<dbReference type="InterPro" id="IPR013087">
    <property type="entry name" value="Znf_C2H2_type"/>
</dbReference>
<dbReference type="SMART" id="SM00355">
    <property type="entry name" value="ZnF_C2H2"/>
    <property type="match status" value="8"/>
</dbReference>
<keyword evidence="5 8" id="KW-0863">Zinc-finger</keyword>
<proteinExistence type="inferred from homology"/>
<dbReference type="PANTHER" id="PTHR24409">
    <property type="entry name" value="ZINC FINGER PROTEIN 142"/>
    <property type="match status" value="1"/>
</dbReference>
<sequence>MKANLLKKKLSRKKKTKKEPLPTNGDDVSIDTGETKTSIGTQDCATNTCPEVTQIKAEEGELEALGVLTVSSEQHQQQKQQKVNLQPHPPAFRAFVPKTEPDCVPLNPPSFQVKTEPGFFEVLQRESTLIVKEENESWKEVKLETLDENSVGDTGLEKNTASSSLIFPCPHCSVTFTDFTYLDKHFKWCHRSEYLAWVKNHKVFNCSKISSGMLSCSSCHYRFFSQRQLETHVRKAHLPTPKPIRKRYTCPQCDRSFNYIGNLQNHCRRCHGLSTVCKDGQISCAECNKSFAGIWGLGPHRCHEDERKPEVGVDEPICMDRGYLCRDCGKNCSTLQCLTIHKRTHTGEKPCVCDDCGRRFYDKGSLRKHKVIHTGIRPYKCPECGKEFARMAHLRCHLRTHTGERPYPCSQCGMRFSHLSTFRIHQQVHSKEKTFSCPDCGKMFSALRNPIFSIFSLNTLVNLLKEHIVGFGVPVSQCRLAAVVLALVGLRARTLVYGHVFSFSSTGCQSSVSEADGTLRKGRGISEGESGWTGTGNGNEGMLKDEKDGSEIEGKDEGLI</sequence>
<evidence type="ECO:0000256" key="7">
    <source>
        <dbReference type="ARBA" id="ARBA00023242"/>
    </source>
</evidence>
<comment type="caution">
    <text evidence="11">The sequence shown here is derived from an EMBL/GenBank/DDBJ whole genome shotgun (WGS) entry which is preliminary data.</text>
</comment>
<feature type="domain" description="C2H2-type" evidence="10">
    <location>
        <begin position="379"/>
        <end position="406"/>
    </location>
</feature>
<dbReference type="FunFam" id="3.30.160.60:FF:002343">
    <property type="entry name" value="Zinc finger protein 33A"/>
    <property type="match status" value="2"/>
</dbReference>
<feature type="compositionally biased region" description="Basic residues" evidence="9">
    <location>
        <begin position="1"/>
        <end position="17"/>
    </location>
</feature>
<evidence type="ECO:0000256" key="1">
    <source>
        <dbReference type="ARBA" id="ARBA00004123"/>
    </source>
</evidence>
<name>A0A498NDD4_LABRO</name>
<dbReference type="PROSITE" id="PS00028">
    <property type="entry name" value="ZINC_FINGER_C2H2_1"/>
    <property type="match status" value="6"/>
</dbReference>
<dbReference type="STRING" id="84645.A0A498NDD4"/>
<dbReference type="PROSITE" id="PS50157">
    <property type="entry name" value="ZINC_FINGER_C2H2_2"/>
    <property type="match status" value="7"/>
</dbReference>
<feature type="compositionally biased region" description="Basic and acidic residues" evidence="9">
    <location>
        <begin position="542"/>
        <end position="560"/>
    </location>
</feature>
<feature type="domain" description="C2H2-type" evidence="10">
    <location>
        <begin position="167"/>
        <end position="195"/>
    </location>
</feature>
<evidence type="ECO:0000259" key="10">
    <source>
        <dbReference type="PROSITE" id="PS50157"/>
    </source>
</evidence>
<keyword evidence="4" id="KW-0677">Repeat</keyword>
<evidence type="ECO:0000256" key="5">
    <source>
        <dbReference type="ARBA" id="ARBA00022771"/>
    </source>
</evidence>
<evidence type="ECO:0000256" key="6">
    <source>
        <dbReference type="ARBA" id="ARBA00022833"/>
    </source>
</evidence>
<evidence type="ECO:0000313" key="11">
    <source>
        <dbReference type="EMBL" id="RXN30422.1"/>
    </source>
</evidence>
<comment type="similarity">
    <text evidence="2">Belongs to the krueppel C2H2-type zinc-finger protein family.</text>
</comment>
<dbReference type="FunFam" id="3.30.160.60:FF:000100">
    <property type="entry name" value="Zinc finger 45-like"/>
    <property type="match status" value="1"/>
</dbReference>
<dbReference type="PANTHER" id="PTHR24409:SF331">
    <property type="entry name" value="ZINC FINGER PROTEIN 322A"/>
    <property type="match status" value="1"/>
</dbReference>
<comment type="subcellular location">
    <subcellularLocation>
        <location evidence="1">Nucleus</location>
    </subcellularLocation>
</comment>
<dbReference type="EMBL" id="QBIY01011586">
    <property type="protein sequence ID" value="RXN30422.1"/>
    <property type="molecule type" value="Genomic_DNA"/>
</dbReference>
<keyword evidence="6" id="KW-0862">Zinc</keyword>
<organism evidence="11 12">
    <name type="scientific">Labeo rohita</name>
    <name type="common">Indian major carp</name>
    <name type="synonym">Cyprinus rohita</name>
    <dbReference type="NCBI Taxonomy" id="84645"/>
    <lineage>
        <taxon>Eukaryota</taxon>
        <taxon>Metazoa</taxon>
        <taxon>Chordata</taxon>
        <taxon>Craniata</taxon>
        <taxon>Vertebrata</taxon>
        <taxon>Euteleostomi</taxon>
        <taxon>Actinopterygii</taxon>
        <taxon>Neopterygii</taxon>
        <taxon>Teleostei</taxon>
        <taxon>Ostariophysi</taxon>
        <taxon>Cypriniformes</taxon>
        <taxon>Cyprinidae</taxon>
        <taxon>Labeoninae</taxon>
        <taxon>Labeonini</taxon>
        <taxon>Labeo</taxon>
    </lineage>
</organism>
<feature type="domain" description="C2H2-type" evidence="10">
    <location>
        <begin position="323"/>
        <end position="350"/>
    </location>
</feature>
<dbReference type="GO" id="GO:0005634">
    <property type="term" value="C:nucleus"/>
    <property type="evidence" value="ECO:0007669"/>
    <property type="project" value="UniProtKB-SubCell"/>
</dbReference>
<feature type="domain" description="C2H2-type" evidence="10">
    <location>
        <begin position="214"/>
        <end position="237"/>
    </location>
</feature>
<gene>
    <name evidence="11" type="ORF">ROHU_005018</name>
</gene>
<feature type="region of interest" description="Disordered" evidence="9">
    <location>
        <begin position="1"/>
        <end position="43"/>
    </location>
</feature>
<evidence type="ECO:0000256" key="2">
    <source>
        <dbReference type="ARBA" id="ARBA00006991"/>
    </source>
</evidence>
<feature type="domain" description="C2H2-type" evidence="10">
    <location>
        <begin position="248"/>
        <end position="271"/>
    </location>
</feature>
<dbReference type="GO" id="GO:0000981">
    <property type="term" value="F:DNA-binding transcription factor activity, RNA polymerase II-specific"/>
    <property type="evidence" value="ECO:0007669"/>
    <property type="project" value="TreeGrafter"/>
</dbReference>
<dbReference type="InterPro" id="IPR036236">
    <property type="entry name" value="Znf_C2H2_sf"/>
</dbReference>
<evidence type="ECO:0000256" key="9">
    <source>
        <dbReference type="SAM" id="MobiDB-lite"/>
    </source>
</evidence>
<protein>
    <submittedName>
        <fullName evidence="11">Gastrula zinc finger-like protein</fullName>
    </submittedName>
</protein>
<feature type="domain" description="C2H2-type" evidence="10">
    <location>
        <begin position="407"/>
        <end position="434"/>
    </location>
</feature>
<dbReference type="Proteomes" id="UP000290572">
    <property type="component" value="Unassembled WGS sequence"/>
</dbReference>
<keyword evidence="3" id="KW-0479">Metal-binding</keyword>
<feature type="domain" description="C2H2-type" evidence="10">
    <location>
        <begin position="351"/>
        <end position="378"/>
    </location>
</feature>